<comment type="caution">
    <text evidence="2">The sequence shown here is derived from an EMBL/GenBank/DDBJ whole genome shotgun (WGS) entry which is preliminary data.</text>
</comment>
<feature type="compositionally biased region" description="Low complexity" evidence="1">
    <location>
        <begin position="204"/>
        <end position="213"/>
    </location>
</feature>
<feature type="compositionally biased region" description="Low complexity" evidence="1">
    <location>
        <begin position="164"/>
        <end position="176"/>
    </location>
</feature>
<evidence type="ECO:0000256" key="1">
    <source>
        <dbReference type="SAM" id="MobiDB-lite"/>
    </source>
</evidence>
<feature type="region of interest" description="Disordered" evidence="1">
    <location>
        <begin position="109"/>
        <end position="242"/>
    </location>
</feature>
<reference evidence="2" key="1">
    <citation type="submission" date="2023-06" db="EMBL/GenBank/DDBJ databases">
        <title>Genomic analysis of the entomopathogenic nematode Steinernema hermaphroditum.</title>
        <authorList>
            <person name="Schwarz E.M."/>
            <person name="Heppert J.K."/>
            <person name="Baniya A."/>
            <person name="Schwartz H.T."/>
            <person name="Tan C.-H."/>
            <person name="Antoshechkin I."/>
            <person name="Sternberg P.W."/>
            <person name="Goodrich-Blair H."/>
            <person name="Dillman A.R."/>
        </authorList>
    </citation>
    <scope>NUCLEOTIDE SEQUENCE</scope>
    <source>
        <strain evidence="2">PS9179</strain>
        <tissue evidence="2">Whole animal</tissue>
    </source>
</reference>
<feature type="compositionally biased region" description="Basic and acidic residues" evidence="1">
    <location>
        <begin position="152"/>
        <end position="163"/>
    </location>
</feature>
<feature type="compositionally biased region" description="Pro residues" evidence="1">
    <location>
        <begin position="214"/>
        <end position="224"/>
    </location>
</feature>
<proteinExistence type="predicted"/>
<feature type="compositionally biased region" description="Acidic residues" evidence="1">
    <location>
        <begin position="190"/>
        <end position="203"/>
    </location>
</feature>
<sequence length="242" mass="27201">MTLRQRLLRSFECCRRDKSASPLPELITRRRRLWRAIRSADRKTKENTPATTSEPPKSAEGAMTAVRENFINLPPMEIPRPKCQGMQFITTRGRQGFYQSIRRTGAQYGLQIKPMGPRRAALPDQSFWSRPETVKEEEPETASLPSPTTPRDSGHSSDSDSRRSSSVSYFSSKESSPQPNSFRFSQPIMEEPEFPEPEPDYDDPTPAAPVCTPTSPPPPAPPLPSFQKNRMALAKKLSAGRL</sequence>
<keyword evidence="3" id="KW-1185">Reference proteome</keyword>
<feature type="region of interest" description="Disordered" evidence="1">
    <location>
        <begin position="38"/>
        <end position="61"/>
    </location>
</feature>
<name>A0AA39LQC2_9BILA</name>
<dbReference type="Proteomes" id="UP001175271">
    <property type="component" value="Unassembled WGS sequence"/>
</dbReference>
<dbReference type="AlphaFoldDB" id="A0AA39LQC2"/>
<protein>
    <submittedName>
        <fullName evidence="2">Uncharacterized protein</fullName>
    </submittedName>
</protein>
<organism evidence="2 3">
    <name type="scientific">Steinernema hermaphroditum</name>
    <dbReference type="NCBI Taxonomy" id="289476"/>
    <lineage>
        <taxon>Eukaryota</taxon>
        <taxon>Metazoa</taxon>
        <taxon>Ecdysozoa</taxon>
        <taxon>Nematoda</taxon>
        <taxon>Chromadorea</taxon>
        <taxon>Rhabditida</taxon>
        <taxon>Tylenchina</taxon>
        <taxon>Panagrolaimomorpha</taxon>
        <taxon>Strongyloidoidea</taxon>
        <taxon>Steinernematidae</taxon>
        <taxon>Steinernema</taxon>
    </lineage>
</organism>
<evidence type="ECO:0000313" key="3">
    <source>
        <dbReference type="Proteomes" id="UP001175271"/>
    </source>
</evidence>
<evidence type="ECO:0000313" key="2">
    <source>
        <dbReference type="EMBL" id="KAK0405693.1"/>
    </source>
</evidence>
<gene>
    <name evidence="2" type="ORF">QR680_018142</name>
</gene>
<dbReference type="EMBL" id="JAUCMV010000004">
    <property type="protein sequence ID" value="KAK0405693.1"/>
    <property type="molecule type" value="Genomic_DNA"/>
</dbReference>
<accession>A0AA39LQC2</accession>